<name>A0A8S5UKD3_9VIRU</name>
<dbReference type="InterPro" id="IPR056906">
    <property type="entry name" value="ORF2/G2P_dom"/>
</dbReference>
<evidence type="ECO:0000256" key="1">
    <source>
        <dbReference type="SAM" id="MobiDB-lite"/>
    </source>
</evidence>
<evidence type="ECO:0000259" key="2">
    <source>
        <dbReference type="Pfam" id="PF23343"/>
    </source>
</evidence>
<proteinExistence type="predicted"/>
<protein>
    <submittedName>
        <fullName evidence="3">Replication gene A protein</fullName>
    </submittedName>
</protein>
<evidence type="ECO:0000313" key="3">
    <source>
        <dbReference type="EMBL" id="DAF94961.1"/>
    </source>
</evidence>
<feature type="domain" description="Replication-associated protein ORF2/G2P" evidence="2">
    <location>
        <begin position="113"/>
        <end position="242"/>
    </location>
</feature>
<feature type="region of interest" description="Disordered" evidence="1">
    <location>
        <begin position="52"/>
        <end position="84"/>
    </location>
</feature>
<accession>A0A8S5UKD3</accession>
<organism evidence="3">
    <name type="scientific">Inoviridae sp. ct4fI15</name>
    <dbReference type="NCBI Taxonomy" id="2825776"/>
    <lineage>
        <taxon>Viruses</taxon>
        <taxon>Monodnaviria</taxon>
        <taxon>Loebvirae</taxon>
        <taxon>Hofneiviricota</taxon>
        <taxon>Faserviricetes</taxon>
        <taxon>Tubulavirales</taxon>
        <taxon>Inoviridae</taxon>
    </lineage>
</organism>
<reference evidence="3" key="1">
    <citation type="journal article" date="2021" name="Proc. Natl. Acad. Sci. U.S.A.">
        <title>A Catalog of Tens of Thousands of Viruses from Human Metagenomes Reveals Hidden Associations with Chronic Diseases.</title>
        <authorList>
            <person name="Tisza M.J."/>
            <person name="Buck C.B."/>
        </authorList>
    </citation>
    <scope>NUCLEOTIDE SEQUENCE</scope>
    <source>
        <strain evidence="3">Ct4fI15</strain>
    </source>
</reference>
<sequence length="299" mass="34715">MPTTQNIPKGFYLLTGAELYNTKTKIYPDGKKNIIYSNRQIFYAEIEKEDTYEESEEKDCEVRRSTEDDQVDDGTDTGTDAGTESDAVSVVRDDVLKRNRERVFDIVYCNRWDWFLTITFDPALVDSSNVGMVIPKLTHWLQNKVQRQGLRYILVPEKFHHSDGIHCHALINDAVDTTYSGRIRIGKKSVPEEICKQKRIAYSDADKIFNVDDWKYGFSTALPISDNSGKLSVYLTKYITKGNDRIFGRYYWSSRNLVREPYIEYSNTPYDEIDLPEFEVPGTGYKVKYEQRMDYIVGV</sequence>
<dbReference type="Pfam" id="PF23343">
    <property type="entry name" value="REP_ORF2-G2P"/>
    <property type="match status" value="1"/>
</dbReference>
<dbReference type="EMBL" id="BK016101">
    <property type="protein sequence ID" value="DAF94961.1"/>
    <property type="molecule type" value="Genomic_DNA"/>
</dbReference>